<gene>
    <name evidence="7" type="ORF">C1702_07700</name>
    <name evidence="8" type="ORF">EV676_103246</name>
</gene>
<evidence type="ECO:0000313" key="9">
    <source>
        <dbReference type="Proteomes" id="UP000239406"/>
    </source>
</evidence>
<dbReference type="EMBL" id="PSNY01000007">
    <property type="protein sequence ID" value="PPE70135.1"/>
    <property type="molecule type" value="Genomic_DNA"/>
</dbReference>
<reference evidence="7 9" key="1">
    <citation type="submission" date="2018-02" db="EMBL/GenBank/DDBJ databases">
        <title>Reclassifiation of [Polyangium] brachysporum DSM 7029 as Guopingzhaonella breviflexa gen. nov., sp. nov., a member of the family Comamonadaceae.</title>
        <authorList>
            <person name="Tang B."/>
        </authorList>
    </citation>
    <scope>NUCLEOTIDE SEQUENCE [LARGE SCALE GENOMIC DNA]</scope>
    <source>
        <strain evidence="7 9">DSM 15344</strain>
    </source>
</reference>
<dbReference type="PANTHER" id="PTHR47235">
    <property type="entry name" value="BLR6548 PROTEIN"/>
    <property type="match status" value="1"/>
</dbReference>
<comment type="similarity">
    <text evidence="1">Belongs to the leucine-binding protein family.</text>
</comment>
<dbReference type="Proteomes" id="UP000294772">
    <property type="component" value="Unassembled WGS sequence"/>
</dbReference>
<protein>
    <submittedName>
        <fullName evidence="7 8">ABC transporter substrate-binding protein</fullName>
    </submittedName>
</protein>
<dbReference type="RefSeq" id="WP_104357110.1">
    <property type="nucleotide sequence ID" value="NZ_CALFFA010000006.1"/>
</dbReference>
<dbReference type="PANTHER" id="PTHR47235:SF1">
    <property type="entry name" value="BLR6548 PROTEIN"/>
    <property type="match status" value="1"/>
</dbReference>
<evidence type="ECO:0000313" key="8">
    <source>
        <dbReference type="EMBL" id="TCP08213.1"/>
    </source>
</evidence>
<dbReference type="GO" id="GO:0006865">
    <property type="term" value="P:amino acid transport"/>
    <property type="evidence" value="ECO:0007669"/>
    <property type="project" value="UniProtKB-KW"/>
</dbReference>
<dbReference type="InterPro" id="IPR028082">
    <property type="entry name" value="Peripla_BP_I"/>
</dbReference>
<sequence length="388" mass="42398">MSIKAYAAAAALSIASLAASATQGVTDKEIVLGVITDLSGPIALYGKEARNAFLMKADEINAKGGINGRKIKLIIEDNAYDPKRALMAAQKLVVRDQVFAVLGHLGTATALAAQPILLENKVYNFLPQAASKELYDPPSPYKIGLAPSYHSMARASLAHLLSKKKYERIGILYQDDEMGQDVLRGMEDYLKSINRSLVEKTSYKRGATDFSSQMAKLRAANCDLVLLGTTLREAVGAVLEARKLGFNPEFLASAASYSNQVPALGGKAMDGLYAATFTPIPYADDPNPAVRAYYEAYKKRFNEDPGLYSMYSNYTLDVFAKVAEKVGPNLTTEAFNQALKTVKLQPDELGNPGFDVSDNHRLAVRKIRLVQIVDGKWRVVSDWLDTKE</sequence>
<reference evidence="8 10" key="2">
    <citation type="submission" date="2019-03" db="EMBL/GenBank/DDBJ databases">
        <title>Genomic Encyclopedia of Type Strains, Phase IV (KMG-IV): sequencing the most valuable type-strain genomes for metagenomic binning, comparative biology and taxonomic classification.</title>
        <authorList>
            <person name="Goeker M."/>
        </authorList>
    </citation>
    <scope>NUCLEOTIDE SEQUENCE [LARGE SCALE GENOMIC DNA]</scope>
    <source>
        <strain evidence="8 10">DSM 15264</strain>
    </source>
</reference>
<dbReference type="Proteomes" id="UP000239406">
    <property type="component" value="Unassembled WGS sequence"/>
</dbReference>
<keyword evidence="4" id="KW-0029">Amino-acid transport</keyword>
<dbReference type="CDD" id="cd06343">
    <property type="entry name" value="PBP1_ABC_ligand_binding-like"/>
    <property type="match status" value="1"/>
</dbReference>
<dbReference type="InterPro" id="IPR000709">
    <property type="entry name" value="Leu_Ile_Val-bd"/>
</dbReference>
<dbReference type="EMBL" id="SLXF01000003">
    <property type="protein sequence ID" value="TCP08213.1"/>
    <property type="molecule type" value="Genomic_DNA"/>
</dbReference>
<accession>A0A2S5T561</accession>
<feature type="signal peptide" evidence="5">
    <location>
        <begin position="1"/>
        <end position="21"/>
    </location>
</feature>
<dbReference type="AlphaFoldDB" id="A0A2S5T561"/>
<evidence type="ECO:0000256" key="2">
    <source>
        <dbReference type="ARBA" id="ARBA00022448"/>
    </source>
</evidence>
<evidence type="ECO:0000256" key="4">
    <source>
        <dbReference type="ARBA" id="ARBA00022970"/>
    </source>
</evidence>
<keyword evidence="3 5" id="KW-0732">Signal</keyword>
<dbReference type="PRINTS" id="PR00337">
    <property type="entry name" value="LEUILEVALBP"/>
</dbReference>
<dbReference type="SUPFAM" id="SSF53822">
    <property type="entry name" value="Periplasmic binding protein-like I"/>
    <property type="match status" value="1"/>
</dbReference>
<dbReference type="Pfam" id="PF13458">
    <property type="entry name" value="Peripla_BP_6"/>
    <property type="match status" value="1"/>
</dbReference>
<dbReference type="OrthoDB" id="26870at2"/>
<feature type="domain" description="Leucine-binding protein" evidence="6">
    <location>
        <begin position="30"/>
        <end position="375"/>
    </location>
</feature>
<evidence type="ECO:0000313" key="7">
    <source>
        <dbReference type="EMBL" id="PPE70135.1"/>
    </source>
</evidence>
<evidence type="ECO:0000313" key="10">
    <source>
        <dbReference type="Proteomes" id="UP000294772"/>
    </source>
</evidence>
<evidence type="ECO:0000256" key="5">
    <source>
        <dbReference type="SAM" id="SignalP"/>
    </source>
</evidence>
<evidence type="ECO:0000256" key="1">
    <source>
        <dbReference type="ARBA" id="ARBA00010062"/>
    </source>
</evidence>
<keyword evidence="2" id="KW-0813">Transport</keyword>
<name>A0A2S5T561_9BURK</name>
<evidence type="ECO:0000259" key="6">
    <source>
        <dbReference type="Pfam" id="PF13458"/>
    </source>
</evidence>
<organism evidence="7 9">
    <name type="scientific">Caldimonas thermodepolymerans</name>
    <dbReference type="NCBI Taxonomy" id="215580"/>
    <lineage>
        <taxon>Bacteria</taxon>
        <taxon>Pseudomonadati</taxon>
        <taxon>Pseudomonadota</taxon>
        <taxon>Betaproteobacteria</taxon>
        <taxon>Burkholderiales</taxon>
        <taxon>Sphaerotilaceae</taxon>
        <taxon>Caldimonas</taxon>
    </lineage>
</organism>
<keyword evidence="9" id="KW-1185">Reference proteome</keyword>
<comment type="caution">
    <text evidence="7">The sequence shown here is derived from an EMBL/GenBank/DDBJ whole genome shotgun (WGS) entry which is preliminary data.</text>
</comment>
<dbReference type="Gene3D" id="3.40.50.2300">
    <property type="match status" value="2"/>
</dbReference>
<feature type="chain" id="PRO_5040584319" evidence="5">
    <location>
        <begin position="22"/>
        <end position="388"/>
    </location>
</feature>
<dbReference type="InterPro" id="IPR028081">
    <property type="entry name" value="Leu-bd"/>
</dbReference>
<proteinExistence type="inferred from homology"/>
<evidence type="ECO:0000256" key="3">
    <source>
        <dbReference type="ARBA" id="ARBA00022729"/>
    </source>
</evidence>